<proteinExistence type="predicted"/>
<dbReference type="Proteomes" id="UP001497453">
    <property type="component" value="Chromosome 7"/>
</dbReference>
<organism evidence="1 2">
    <name type="scientific">Somion occarium</name>
    <dbReference type="NCBI Taxonomy" id="3059160"/>
    <lineage>
        <taxon>Eukaryota</taxon>
        <taxon>Fungi</taxon>
        <taxon>Dikarya</taxon>
        <taxon>Basidiomycota</taxon>
        <taxon>Agaricomycotina</taxon>
        <taxon>Agaricomycetes</taxon>
        <taxon>Polyporales</taxon>
        <taxon>Cerrenaceae</taxon>
        <taxon>Somion</taxon>
    </lineage>
</organism>
<evidence type="ECO:0000313" key="1">
    <source>
        <dbReference type="EMBL" id="CAL1712756.1"/>
    </source>
</evidence>
<reference evidence="2" key="1">
    <citation type="submission" date="2024-04" db="EMBL/GenBank/DDBJ databases">
        <authorList>
            <person name="Shaw F."/>
            <person name="Minotto A."/>
        </authorList>
    </citation>
    <scope>NUCLEOTIDE SEQUENCE [LARGE SCALE GENOMIC DNA]</scope>
</reference>
<gene>
    <name evidence="1" type="ORF">GFSPODELE1_LOCUS8978</name>
</gene>
<protein>
    <submittedName>
        <fullName evidence="1">Uncharacterized protein</fullName>
    </submittedName>
</protein>
<keyword evidence="2" id="KW-1185">Reference proteome</keyword>
<sequence>MSSLASRAGPRMRDSKNRNMLKVDLSIGRGLIKLFIQALIRTMRAFVYVREDHEFPDTIPPLVLVIRTQNVRRFLQAALHLMGTRNHSEQRH</sequence>
<accession>A0ABP1DY86</accession>
<evidence type="ECO:0000313" key="2">
    <source>
        <dbReference type="Proteomes" id="UP001497453"/>
    </source>
</evidence>
<dbReference type="EMBL" id="OZ037950">
    <property type="protein sequence ID" value="CAL1712756.1"/>
    <property type="molecule type" value="Genomic_DNA"/>
</dbReference>
<name>A0ABP1DY86_9APHY</name>